<dbReference type="RefSeq" id="XP_059319473.1">
    <property type="nucleotide sequence ID" value="XM_059463858.1"/>
</dbReference>
<keyword evidence="3" id="KW-1185">Reference proteome</keyword>
<reference evidence="3" key="2">
    <citation type="journal article" date="2018" name="Nat. Commun.">
        <title>Extreme sensitivity to ultraviolet light in the fungal pathogen causing white-nose syndrome of bats.</title>
        <authorList>
            <person name="Palmer J.M."/>
            <person name="Drees K.P."/>
            <person name="Foster J.T."/>
            <person name="Lindner D.L."/>
        </authorList>
    </citation>
    <scope>NUCLEOTIDE SEQUENCE [LARGE SCALE GENOMIC DNA]</scope>
    <source>
        <strain evidence="3">UAMH 10579</strain>
    </source>
</reference>
<dbReference type="PANTHER" id="PTHR14269">
    <property type="entry name" value="CDP-DIACYLGLYCEROL--GLYCEROL-3-PHOSPHATE 3-PHOSPHATIDYLTRANSFERASE-RELATED"/>
    <property type="match status" value="1"/>
</dbReference>
<dbReference type="Proteomes" id="UP000091956">
    <property type="component" value="Unassembled WGS sequence"/>
</dbReference>
<protein>
    <recommendedName>
        <fullName evidence="4">Phosphatidyl synthase</fullName>
    </recommendedName>
</protein>
<dbReference type="InterPro" id="IPR036412">
    <property type="entry name" value="HAD-like_sf"/>
</dbReference>
<dbReference type="Pfam" id="PF13242">
    <property type="entry name" value="Hydrolase_like"/>
    <property type="match status" value="1"/>
</dbReference>
<gene>
    <name evidence="2" type="ORF">VE01_07087</name>
</gene>
<proteinExistence type="predicted"/>
<dbReference type="GO" id="GO:0046474">
    <property type="term" value="P:glycerophospholipid biosynthetic process"/>
    <property type="evidence" value="ECO:0007669"/>
    <property type="project" value="TreeGrafter"/>
</dbReference>
<feature type="region of interest" description="Disordered" evidence="1">
    <location>
        <begin position="1"/>
        <end position="36"/>
    </location>
</feature>
<dbReference type="Gene3D" id="3.40.50.1000">
    <property type="entry name" value="HAD superfamily/HAD-like"/>
    <property type="match status" value="2"/>
</dbReference>
<dbReference type="InterPro" id="IPR050324">
    <property type="entry name" value="CDP-alcohol_PTase-I"/>
</dbReference>
<name>A0A1B8GE09_9PEZI</name>
<dbReference type="NCBIfam" id="TIGR01460">
    <property type="entry name" value="HAD-SF-IIA"/>
    <property type="match status" value="1"/>
</dbReference>
<dbReference type="InterPro" id="IPR023214">
    <property type="entry name" value="HAD_sf"/>
</dbReference>
<evidence type="ECO:0000256" key="1">
    <source>
        <dbReference type="SAM" id="MobiDB-lite"/>
    </source>
</evidence>
<dbReference type="NCBIfam" id="TIGR01456">
    <property type="entry name" value="CECR5"/>
    <property type="match status" value="1"/>
</dbReference>
<organism evidence="2 3">
    <name type="scientific">Pseudogymnoascus verrucosus</name>
    <dbReference type="NCBI Taxonomy" id="342668"/>
    <lineage>
        <taxon>Eukaryota</taxon>
        <taxon>Fungi</taxon>
        <taxon>Dikarya</taxon>
        <taxon>Ascomycota</taxon>
        <taxon>Pezizomycotina</taxon>
        <taxon>Leotiomycetes</taxon>
        <taxon>Thelebolales</taxon>
        <taxon>Thelebolaceae</taxon>
        <taxon>Pseudogymnoascus</taxon>
    </lineage>
</organism>
<dbReference type="EMBL" id="KV460247">
    <property type="protein sequence ID" value="OBT94071.2"/>
    <property type="molecule type" value="Genomic_DNA"/>
</dbReference>
<dbReference type="AlphaFoldDB" id="A0A1B8GE09"/>
<dbReference type="GeneID" id="28840473"/>
<evidence type="ECO:0000313" key="2">
    <source>
        <dbReference type="EMBL" id="OBT94071.2"/>
    </source>
</evidence>
<dbReference type="InterPro" id="IPR006353">
    <property type="entry name" value="HAD-SF_hydro_IIA_CECR5"/>
</dbReference>
<dbReference type="Pfam" id="PF13344">
    <property type="entry name" value="Hydrolase_6"/>
    <property type="match status" value="1"/>
</dbReference>
<sequence>MDTKPQKKSLQVPPKRPHLTRLSSMTSTKDDVSDGGTDVVVVPHRYMLKRSQSFSSGFAASLGKARKEVGSMDIEDEAAVLPTSPESPGSPEMFGATPEESAPATPITPITPLDGLPSADTFAFAFDIDGVLVRGGQAIPEAIEAMKMLNGENKYGVKVPYIFLTNGGGKTEAERCLDLSRQLDISISPAQFICGHSPMRELTEAYGTVLVVGGEGEKCRQVAEGYGFKDVITPGDIIKHDSATTPFRKLTAEELRCSKSGRDLSKVKIEAIFVFADSRDWAGDCQIMLDLAMSKGGYLGTLSETFDEGPPIFFSHSDMVWSAAHANVRLGMGALRRMLETLFRDVTKGKELDTIAFGKPQIPTFEFATRLLRQWRKDEHEIDAPPETVYFIGDTPESDIRGTNEFNKHSENDWFSVLVKTGVWQEGTEPAYKPRATVDNVLEAVKFGLDREFGEKGAKVPTKNIIEPLCLADAGEVPAGAIPTATLR</sequence>
<accession>A0A1B8GE09</accession>
<feature type="region of interest" description="Disordered" evidence="1">
    <location>
        <begin position="81"/>
        <end position="103"/>
    </location>
</feature>
<dbReference type="GO" id="GO:0005739">
    <property type="term" value="C:mitochondrion"/>
    <property type="evidence" value="ECO:0007669"/>
    <property type="project" value="TreeGrafter"/>
</dbReference>
<dbReference type="SUPFAM" id="SSF56784">
    <property type="entry name" value="HAD-like"/>
    <property type="match status" value="1"/>
</dbReference>
<dbReference type="FunFam" id="3.40.50.1000:FF:000069">
    <property type="entry name" value="HAD-superfamily subfamily IIA hydrolase"/>
    <property type="match status" value="1"/>
</dbReference>
<evidence type="ECO:0000313" key="3">
    <source>
        <dbReference type="Proteomes" id="UP000091956"/>
    </source>
</evidence>
<evidence type="ECO:0008006" key="4">
    <source>
        <dbReference type="Google" id="ProtNLM"/>
    </source>
</evidence>
<dbReference type="STRING" id="342668.A0A1B8GE09"/>
<reference evidence="2 3" key="1">
    <citation type="submission" date="2016-03" db="EMBL/GenBank/DDBJ databases">
        <title>Comparative genomics of Pseudogymnoascus destructans, the fungus causing white-nose syndrome of bats.</title>
        <authorList>
            <person name="Palmer J.M."/>
            <person name="Drees K.P."/>
            <person name="Foster J.T."/>
            <person name="Lindner D.L."/>
        </authorList>
    </citation>
    <scope>NUCLEOTIDE SEQUENCE [LARGE SCALE GENOMIC DNA]</scope>
    <source>
        <strain evidence="2 3">UAMH 10579</strain>
    </source>
</reference>
<dbReference type="PANTHER" id="PTHR14269:SF4">
    <property type="entry name" value="CAT EYE SYNDROME CRITICAL REGION PROTEIN 5"/>
    <property type="match status" value="1"/>
</dbReference>
<dbReference type="InterPro" id="IPR006357">
    <property type="entry name" value="HAD-SF_hydro_IIA"/>
</dbReference>